<gene>
    <name evidence="6" type="ORF">NIES23_18950</name>
</gene>
<dbReference type="Proteomes" id="UP000217507">
    <property type="component" value="Chromosome"/>
</dbReference>
<evidence type="ECO:0000256" key="2">
    <source>
        <dbReference type="ARBA" id="ARBA00022747"/>
    </source>
</evidence>
<name>A0A1Z4KJN0_ANAVA</name>
<dbReference type="Pfam" id="PF01420">
    <property type="entry name" value="Methylase_S"/>
    <property type="match status" value="2"/>
</dbReference>
<evidence type="ECO:0000256" key="4">
    <source>
        <dbReference type="ARBA" id="ARBA00038652"/>
    </source>
</evidence>
<comment type="subunit">
    <text evidence="4">The methyltransferase is composed of M and S polypeptides.</text>
</comment>
<protein>
    <submittedName>
        <fullName evidence="6">Type I restriction-modification enzyme S subunit</fullName>
    </submittedName>
</protein>
<reference evidence="6 7" key="1">
    <citation type="submission" date="2017-06" db="EMBL/GenBank/DDBJ databases">
        <title>Genome sequencing of cyanobaciteial culture collection at National Institute for Environmental Studies (NIES).</title>
        <authorList>
            <person name="Hirose Y."/>
            <person name="Shimura Y."/>
            <person name="Fujisawa T."/>
            <person name="Nakamura Y."/>
            <person name="Kawachi M."/>
        </authorList>
    </citation>
    <scope>NUCLEOTIDE SEQUENCE [LARGE SCALE GENOMIC DNA]</scope>
    <source>
        <strain evidence="6 7">NIES-23</strain>
    </source>
</reference>
<evidence type="ECO:0000256" key="1">
    <source>
        <dbReference type="ARBA" id="ARBA00010923"/>
    </source>
</evidence>
<keyword evidence="2" id="KW-0680">Restriction system</keyword>
<feature type="domain" description="Type I restriction modification DNA specificity" evidence="5">
    <location>
        <begin position="88"/>
        <end position="272"/>
    </location>
</feature>
<dbReference type="CDD" id="cd17278">
    <property type="entry name" value="RMtype1_S_LdeBORF1052P-TRD2-CR2"/>
    <property type="match status" value="1"/>
</dbReference>
<evidence type="ECO:0000313" key="7">
    <source>
        <dbReference type="Proteomes" id="UP000217507"/>
    </source>
</evidence>
<dbReference type="PANTHER" id="PTHR43140">
    <property type="entry name" value="TYPE-1 RESTRICTION ENZYME ECOKI SPECIFICITY PROTEIN"/>
    <property type="match status" value="1"/>
</dbReference>
<evidence type="ECO:0000256" key="3">
    <source>
        <dbReference type="ARBA" id="ARBA00023125"/>
    </source>
</evidence>
<dbReference type="InterPro" id="IPR044946">
    <property type="entry name" value="Restrct_endonuc_typeI_TRD_sf"/>
</dbReference>
<keyword evidence="3" id="KW-0238">DNA-binding</keyword>
<organism evidence="6 7">
    <name type="scientific">Trichormus variabilis NIES-23</name>
    <dbReference type="NCBI Taxonomy" id="1973479"/>
    <lineage>
        <taxon>Bacteria</taxon>
        <taxon>Bacillati</taxon>
        <taxon>Cyanobacteriota</taxon>
        <taxon>Cyanophyceae</taxon>
        <taxon>Nostocales</taxon>
        <taxon>Nostocaceae</taxon>
        <taxon>Trichormus</taxon>
    </lineage>
</organism>
<dbReference type="AlphaFoldDB" id="A0A1Z4KJN0"/>
<dbReference type="GO" id="GO:0003677">
    <property type="term" value="F:DNA binding"/>
    <property type="evidence" value="ECO:0007669"/>
    <property type="project" value="UniProtKB-KW"/>
</dbReference>
<dbReference type="InterPro" id="IPR051212">
    <property type="entry name" value="Type-I_RE_S_subunit"/>
</dbReference>
<dbReference type="CDD" id="cd17259">
    <property type="entry name" value="RMtype1_S_StySKI-TRD2-CR2_like"/>
    <property type="match status" value="1"/>
</dbReference>
<feature type="domain" description="Type I restriction modification DNA specificity" evidence="5">
    <location>
        <begin position="393"/>
        <end position="523"/>
    </location>
</feature>
<sequence length="542" mass="62070">MKLESFFDNFELLTDAPNASAKLRDLILQLAVKGKLVNQDLNDESASILLENVQAQKEKITGGRKIEKENFLLEIEEKEYFYNIPPKWIYTRLENISFFLGGYAFKSNSYVQYSNNQIIRLGNVKNDEILLNQNPVFITDEVASESDKFLIHENDILITMTGTKNKRDFCFTAIVDATHIAEKKLYLNQRVGCIRIIKPVYNQLVNIFLKSPIIVDYLLSSATGTANQANIGANTLRELPFPLPPLAEQKRIVEKCDRLLSICDEIEKRHQQRQESIVRMNESAIAQLLSSQNPDDFRQHWQRICNNFDLLYSIPETIPKLRQAILQLAVQGKLTNQSSKEIKKISDTHKVSDYVSILNGYAFKSTWFINDGIRLLRNANVGHGDLRWDDVATISEERAQEFQRFKLDIDDIVISLDRPIISTGLKVARITKNDLPCLLLQRVGKFEFKTDKVIPDFFFLWLQSPIFINAIDPGRSNGVPHISSKSIEAILFNPPSREEQKRIVEKCDRLMSLCDTLEAKLKQGRDSSEKLMEVAAKQVLTV</sequence>
<dbReference type="Gene3D" id="3.90.220.20">
    <property type="entry name" value="DNA methylase specificity domains"/>
    <property type="match status" value="2"/>
</dbReference>
<proteinExistence type="inferred from homology"/>
<accession>A0A1Z4KJN0</accession>
<evidence type="ECO:0000313" key="6">
    <source>
        <dbReference type="EMBL" id="BAY69104.1"/>
    </source>
</evidence>
<dbReference type="GO" id="GO:0009307">
    <property type="term" value="P:DNA restriction-modification system"/>
    <property type="evidence" value="ECO:0007669"/>
    <property type="project" value="UniProtKB-KW"/>
</dbReference>
<dbReference type="PANTHER" id="PTHR43140:SF1">
    <property type="entry name" value="TYPE I RESTRICTION ENZYME ECOKI SPECIFICITY SUBUNIT"/>
    <property type="match status" value="1"/>
</dbReference>
<comment type="similarity">
    <text evidence="1">Belongs to the type-I restriction system S methylase family.</text>
</comment>
<dbReference type="InterPro" id="IPR000055">
    <property type="entry name" value="Restrct_endonuc_typeI_TRD"/>
</dbReference>
<dbReference type="EMBL" id="AP018216">
    <property type="protein sequence ID" value="BAY69104.1"/>
    <property type="molecule type" value="Genomic_DNA"/>
</dbReference>
<evidence type="ECO:0000259" key="5">
    <source>
        <dbReference type="Pfam" id="PF01420"/>
    </source>
</evidence>
<dbReference type="REBASE" id="206705">
    <property type="entry name" value="S.Ava23ORF18940P"/>
</dbReference>
<dbReference type="SUPFAM" id="SSF116734">
    <property type="entry name" value="DNA methylase specificity domain"/>
    <property type="match status" value="2"/>
</dbReference>